<dbReference type="InterPro" id="IPR004107">
    <property type="entry name" value="Integrase_SAM-like_N"/>
</dbReference>
<dbReference type="PANTHER" id="PTHR30349:SF81">
    <property type="entry name" value="TYROSINE RECOMBINASE XERC"/>
    <property type="match status" value="1"/>
</dbReference>
<dbReference type="InterPro" id="IPR002104">
    <property type="entry name" value="Integrase_catalytic"/>
</dbReference>
<dbReference type="SUPFAM" id="SSF56349">
    <property type="entry name" value="DNA breaking-rejoining enzymes"/>
    <property type="match status" value="1"/>
</dbReference>
<feature type="domain" description="Core-binding (CB)" evidence="7">
    <location>
        <begin position="1"/>
        <end position="94"/>
    </location>
</feature>
<keyword evidence="3 5" id="KW-0238">DNA-binding</keyword>
<evidence type="ECO:0000259" key="6">
    <source>
        <dbReference type="PROSITE" id="PS51898"/>
    </source>
</evidence>
<dbReference type="Pfam" id="PF00589">
    <property type="entry name" value="Phage_integrase"/>
    <property type="match status" value="1"/>
</dbReference>
<dbReference type="GO" id="GO:0006310">
    <property type="term" value="P:DNA recombination"/>
    <property type="evidence" value="ECO:0007669"/>
    <property type="project" value="UniProtKB-KW"/>
</dbReference>
<dbReference type="InterPro" id="IPR044068">
    <property type="entry name" value="CB"/>
</dbReference>
<evidence type="ECO:0000256" key="3">
    <source>
        <dbReference type="ARBA" id="ARBA00023125"/>
    </source>
</evidence>
<dbReference type="Proteomes" id="UP000256708">
    <property type="component" value="Unassembled WGS sequence"/>
</dbReference>
<dbReference type="InterPro" id="IPR050090">
    <property type="entry name" value="Tyrosine_recombinase_XerCD"/>
</dbReference>
<accession>A0A3D8KZP8</accession>
<proteinExistence type="predicted"/>
<dbReference type="InterPro" id="IPR013762">
    <property type="entry name" value="Integrase-like_cat_sf"/>
</dbReference>
<gene>
    <name evidence="8" type="ORF">DXT99_26660</name>
</gene>
<dbReference type="Gene3D" id="1.10.443.10">
    <property type="entry name" value="Intergrase catalytic core"/>
    <property type="match status" value="1"/>
</dbReference>
<dbReference type="OrthoDB" id="9801717at2"/>
<protein>
    <submittedName>
        <fullName evidence="8">Integrase</fullName>
    </submittedName>
</protein>
<dbReference type="Pfam" id="PF02899">
    <property type="entry name" value="Phage_int_SAM_1"/>
    <property type="match status" value="1"/>
</dbReference>
<evidence type="ECO:0000313" key="8">
    <source>
        <dbReference type="EMBL" id="RDV10252.1"/>
    </source>
</evidence>
<dbReference type="InterPro" id="IPR011010">
    <property type="entry name" value="DNA_brk_join_enz"/>
</dbReference>
<dbReference type="GO" id="GO:0015074">
    <property type="term" value="P:DNA integration"/>
    <property type="evidence" value="ECO:0007669"/>
    <property type="project" value="UniProtKB-KW"/>
</dbReference>
<evidence type="ECO:0000256" key="2">
    <source>
        <dbReference type="ARBA" id="ARBA00022908"/>
    </source>
</evidence>
<sequence length="328" mass="37407">MTLSALIQNFFTERLYTQMEASPHTVASYRDTFRLLLKFAGEKTGKSPMVLSIDELDAEMIGVFLDDIEHVRKNSARSRNTRLAAIRSFFRFVALHEPAYMFHCQKILSMPSKRYVKRNVEFLNTQEMQGLINAPDCSTWIGRRDHAILIMALQTGLRASELVKLQCCDVVLETGAHVRCEGKGRKLRATPLRRETVTVMKNWLKERRGSDHDPLFPTMRGDRMSRDALEHLVKRHIKTASKSCPSLIGKRVSPHVLRHSTAMDLLHHGVDQAVIALWLGHESIETTQAYIHADMKLKEKALARMSSPALNTGRYKPDDKLLSFLESL</sequence>
<keyword evidence="2" id="KW-0229">DNA integration</keyword>
<evidence type="ECO:0000259" key="7">
    <source>
        <dbReference type="PROSITE" id="PS51900"/>
    </source>
</evidence>
<dbReference type="PROSITE" id="PS51898">
    <property type="entry name" value="TYR_RECOMBINASE"/>
    <property type="match status" value="1"/>
</dbReference>
<dbReference type="GO" id="GO:0003677">
    <property type="term" value="F:DNA binding"/>
    <property type="evidence" value="ECO:0007669"/>
    <property type="project" value="UniProtKB-UniRule"/>
</dbReference>
<dbReference type="AlphaFoldDB" id="A0A3D8KZP8"/>
<evidence type="ECO:0000256" key="4">
    <source>
        <dbReference type="ARBA" id="ARBA00023172"/>
    </source>
</evidence>
<reference evidence="9" key="1">
    <citation type="submission" date="2018-08" db="EMBL/GenBank/DDBJ databases">
        <authorList>
            <person name="Liu Z.-W."/>
            <person name="Du Z.-J."/>
        </authorList>
    </citation>
    <scope>NUCLEOTIDE SEQUENCE [LARGE SCALE GENOMIC DNA]</scope>
    <source>
        <strain evidence="9">H4X</strain>
    </source>
</reference>
<feature type="domain" description="Tyr recombinase" evidence="6">
    <location>
        <begin position="118"/>
        <end position="303"/>
    </location>
</feature>
<dbReference type="GO" id="GO:0007059">
    <property type="term" value="P:chromosome segregation"/>
    <property type="evidence" value="ECO:0007669"/>
    <property type="project" value="UniProtKB-KW"/>
</dbReference>
<dbReference type="RefSeq" id="WP_115568639.1">
    <property type="nucleotide sequence ID" value="NZ_QRGR01000070.1"/>
</dbReference>
<dbReference type="EMBL" id="QRGR01000070">
    <property type="protein sequence ID" value="RDV10252.1"/>
    <property type="molecule type" value="Genomic_DNA"/>
</dbReference>
<evidence type="ECO:0000256" key="5">
    <source>
        <dbReference type="PROSITE-ProRule" id="PRU01248"/>
    </source>
</evidence>
<organism evidence="8 9">
    <name type="scientific">Pontibacter diazotrophicus</name>
    <dbReference type="NCBI Taxonomy" id="1400979"/>
    <lineage>
        <taxon>Bacteria</taxon>
        <taxon>Pseudomonadati</taxon>
        <taxon>Bacteroidota</taxon>
        <taxon>Cytophagia</taxon>
        <taxon>Cytophagales</taxon>
        <taxon>Hymenobacteraceae</taxon>
        <taxon>Pontibacter</taxon>
    </lineage>
</organism>
<dbReference type="PROSITE" id="PS51900">
    <property type="entry name" value="CB"/>
    <property type="match status" value="1"/>
</dbReference>
<dbReference type="Gene3D" id="1.10.150.130">
    <property type="match status" value="1"/>
</dbReference>
<dbReference type="PANTHER" id="PTHR30349">
    <property type="entry name" value="PHAGE INTEGRASE-RELATED"/>
    <property type="match status" value="1"/>
</dbReference>
<keyword evidence="9" id="KW-1185">Reference proteome</keyword>
<keyword evidence="1" id="KW-0159">Chromosome partition</keyword>
<evidence type="ECO:0000256" key="1">
    <source>
        <dbReference type="ARBA" id="ARBA00022829"/>
    </source>
</evidence>
<evidence type="ECO:0000313" key="9">
    <source>
        <dbReference type="Proteomes" id="UP000256708"/>
    </source>
</evidence>
<name>A0A3D8KZP8_9BACT</name>
<comment type="caution">
    <text evidence="8">The sequence shown here is derived from an EMBL/GenBank/DDBJ whole genome shotgun (WGS) entry which is preliminary data.</text>
</comment>
<keyword evidence="4" id="KW-0233">DNA recombination</keyword>
<dbReference type="InterPro" id="IPR010998">
    <property type="entry name" value="Integrase_recombinase_N"/>
</dbReference>